<evidence type="ECO:0000256" key="6">
    <source>
        <dbReference type="PROSITE-ProRule" id="PRU00409"/>
    </source>
</evidence>
<dbReference type="EMBL" id="VMBG01000001">
    <property type="protein sequence ID" value="TSJ78478.1"/>
    <property type="molecule type" value="Genomic_DNA"/>
</dbReference>
<dbReference type="InterPro" id="IPR032816">
    <property type="entry name" value="VTT_dom"/>
</dbReference>
<evidence type="ECO:0000256" key="1">
    <source>
        <dbReference type="ARBA" id="ARBA00004651"/>
    </source>
</evidence>
<feature type="transmembrane region" description="Helical" evidence="7">
    <location>
        <begin position="136"/>
        <end position="164"/>
    </location>
</feature>
<evidence type="ECO:0000256" key="7">
    <source>
        <dbReference type="SAM" id="Phobius"/>
    </source>
</evidence>
<keyword evidence="6" id="KW-0547">Nucleotide-binding</keyword>
<reference evidence="9 10" key="1">
    <citation type="submission" date="2019-07" db="EMBL/GenBank/DDBJ databases">
        <title>Description of 53C-WASEF.</title>
        <authorList>
            <person name="Pitt A."/>
            <person name="Hahn M.W."/>
        </authorList>
    </citation>
    <scope>NUCLEOTIDE SEQUENCE [LARGE SCALE GENOMIC DNA]</scope>
    <source>
        <strain evidence="9 10">53C-WASEF</strain>
    </source>
</reference>
<dbReference type="SUPFAM" id="SSF56059">
    <property type="entry name" value="Glutathione synthetase ATP-binding domain-like"/>
    <property type="match status" value="1"/>
</dbReference>
<dbReference type="Pfam" id="PF09335">
    <property type="entry name" value="VTT_dom"/>
    <property type="match status" value="1"/>
</dbReference>
<keyword evidence="2" id="KW-1003">Cell membrane</keyword>
<evidence type="ECO:0000256" key="2">
    <source>
        <dbReference type="ARBA" id="ARBA00022475"/>
    </source>
</evidence>
<dbReference type="GO" id="GO:0005886">
    <property type="term" value="C:plasma membrane"/>
    <property type="evidence" value="ECO:0007669"/>
    <property type="project" value="UniProtKB-SubCell"/>
</dbReference>
<keyword evidence="6" id="KW-0067">ATP-binding</keyword>
<evidence type="ECO:0000256" key="3">
    <source>
        <dbReference type="ARBA" id="ARBA00022692"/>
    </source>
</evidence>
<evidence type="ECO:0000313" key="10">
    <source>
        <dbReference type="Proteomes" id="UP000315648"/>
    </source>
</evidence>
<organism evidence="9 10">
    <name type="scientific">Rariglobus hedericola</name>
    <dbReference type="NCBI Taxonomy" id="2597822"/>
    <lineage>
        <taxon>Bacteria</taxon>
        <taxon>Pseudomonadati</taxon>
        <taxon>Verrucomicrobiota</taxon>
        <taxon>Opitutia</taxon>
        <taxon>Opitutales</taxon>
        <taxon>Opitutaceae</taxon>
        <taxon>Rariglobus</taxon>
    </lineage>
</organism>
<dbReference type="Proteomes" id="UP000315648">
    <property type="component" value="Unassembled WGS sequence"/>
</dbReference>
<dbReference type="InterPro" id="IPR051311">
    <property type="entry name" value="DedA_domain"/>
</dbReference>
<evidence type="ECO:0000313" key="9">
    <source>
        <dbReference type="EMBL" id="TSJ78478.1"/>
    </source>
</evidence>
<accession>A0A556QPA7</accession>
<evidence type="ECO:0000256" key="4">
    <source>
        <dbReference type="ARBA" id="ARBA00022989"/>
    </source>
</evidence>
<protein>
    <recommendedName>
        <fullName evidence="8">ATP-grasp domain-containing protein</fullName>
    </recommendedName>
</protein>
<dbReference type="OrthoDB" id="8480088at2"/>
<dbReference type="GO" id="GO:0005524">
    <property type="term" value="F:ATP binding"/>
    <property type="evidence" value="ECO:0007669"/>
    <property type="project" value="UniProtKB-UniRule"/>
</dbReference>
<keyword evidence="5 7" id="KW-0472">Membrane</keyword>
<dbReference type="PROSITE" id="PS50975">
    <property type="entry name" value="ATP_GRASP"/>
    <property type="match status" value="1"/>
</dbReference>
<feature type="transmembrane region" description="Helical" evidence="7">
    <location>
        <begin position="212"/>
        <end position="231"/>
    </location>
</feature>
<keyword evidence="10" id="KW-1185">Reference proteome</keyword>
<dbReference type="RefSeq" id="WP_144228819.1">
    <property type="nucleotide sequence ID" value="NZ_CBCRVV010000024.1"/>
</dbReference>
<dbReference type="InterPro" id="IPR011761">
    <property type="entry name" value="ATP-grasp"/>
</dbReference>
<feature type="transmembrane region" description="Helical" evidence="7">
    <location>
        <begin position="170"/>
        <end position="192"/>
    </location>
</feature>
<sequence>MNLEWVDAYLNSGDVMLALVGLALATLVSEDLACIAAGLLVAAGKLALGPAVAACFAGIFIGDLLLVLAGRVLGRGVLTRWPLRGRVSAEAVTRAERWFAERGAWVILASRFMPGTRLPTYVAAGVLRMPWRKFTLWFALACALWTPLLVGGAALAGNAVLGWFDVWTEAVGWLLASGVVVWLVAKIGVQAATWRGRRLLLGKWRRVTRWEFWPRWAVYPPVVVYCVWLAVKHRGATVFTAANPGIGAGGGLVGESKSEILTALAGAGDAVAEWVRVDAGEVETRWDVVKRFAETHGWPVVVKPDVGERGSGVVIARDEVQARAALAGEPGVLIAQRYVAGVEYGVFYVRIPGAERGEIFAITDKRMVELIGDGRSTLEKLILCDDRAVCMGRFFLEKFAVRLDEVPAAGARVVLTELGTHCRGAVFLDGTELMTTELTKEVERVSRTFEGFYFGRYDVRTTSAEAFRRGEFTVIELNGLTSEATSIYDPKHSVWFGWRVLCRQWALAFEIGAANRARGARVLSVSEIRELLR</sequence>
<dbReference type="GO" id="GO:0046872">
    <property type="term" value="F:metal ion binding"/>
    <property type="evidence" value="ECO:0007669"/>
    <property type="project" value="InterPro"/>
</dbReference>
<dbReference type="AlphaFoldDB" id="A0A556QPA7"/>
<gene>
    <name evidence="9" type="ORF">FPL22_04030</name>
</gene>
<dbReference type="PANTHER" id="PTHR42709">
    <property type="entry name" value="ALKALINE PHOSPHATASE LIKE PROTEIN"/>
    <property type="match status" value="1"/>
</dbReference>
<comment type="subcellular location">
    <subcellularLocation>
        <location evidence="1">Cell membrane</location>
        <topology evidence="1">Multi-pass membrane protein</topology>
    </subcellularLocation>
</comment>
<evidence type="ECO:0000256" key="5">
    <source>
        <dbReference type="ARBA" id="ARBA00023136"/>
    </source>
</evidence>
<dbReference type="PANTHER" id="PTHR42709:SF6">
    <property type="entry name" value="UNDECAPRENYL PHOSPHATE TRANSPORTER A"/>
    <property type="match status" value="1"/>
</dbReference>
<proteinExistence type="predicted"/>
<keyword evidence="3 7" id="KW-0812">Transmembrane</keyword>
<dbReference type="Gene3D" id="3.30.1490.20">
    <property type="entry name" value="ATP-grasp fold, A domain"/>
    <property type="match status" value="1"/>
</dbReference>
<evidence type="ECO:0000259" key="8">
    <source>
        <dbReference type="PROSITE" id="PS50975"/>
    </source>
</evidence>
<comment type="caution">
    <text evidence="9">The sequence shown here is derived from an EMBL/GenBank/DDBJ whole genome shotgun (WGS) entry which is preliminary data.</text>
</comment>
<dbReference type="InterPro" id="IPR013815">
    <property type="entry name" value="ATP_grasp_subdomain_1"/>
</dbReference>
<feature type="transmembrane region" description="Helical" evidence="7">
    <location>
        <begin position="46"/>
        <end position="70"/>
    </location>
</feature>
<name>A0A556QPA7_9BACT</name>
<keyword evidence="4 7" id="KW-1133">Transmembrane helix</keyword>
<feature type="domain" description="ATP-grasp" evidence="8">
    <location>
        <begin position="261"/>
        <end position="486"/>
    </location>
</feature>